<reference evidence="1" key="1">
    <citation type="journal article" date="2022" name="bioRxiv">
        <title>Sequencing and chromosome-scale assembly of the giantPleurodeles waltlgenome.</title>
        <authorList>
            <person name="Brown T."/>
            <person name="Elewa A."/>
            <person name="Iarovenko S."/>
            <person name="Subramanian E."/>
            <person name="Araus A.J."/>
            <person name="Petzold A."/>
            <person name="Susuki M."/>
            <person name="Suzuki K.-i.T."/>
            <person name="Hayashi T."/>
            <person name="Toyoda A."/>
            <person name="Oliveira C."/>
            <person name="Osipova E."/>
            <person name="Leigh N.D."/>
            <person name="Simon A."/>
            <person name="Yun M.H."/>
        </authorList>
    </citation>
    <scope>NUCLEOTIDE SEQUENCE</scope>
    <source>
        <strain evidence="1">20211129_DDA</strain>
        <tissue evidence="1">Liver</tissue>
    </source>
</reference>
<gene>
    <name evidence="1" type="ORF">NDU88_006369</name>
</gene>
<evidence type="ECO:0000313" key="2">
    <source>
        <dbReference type="Proteomes" id="UP001066276"/>
    </source>
</evidence>
<comment type="caution">
    <text evidence="1">The sequence shown here is derived from an EMBL/GenBank/DDBJ whole genome shotgun (WGS) entry which is preliminary data.</text>
</comment>
<dbReference type="EMBL" id="JANPWB010000008">
    <property type="protein sequence ID" value="KAJ1165952.1"/>
    <property type="molecule type" value="Genomic_DNA"/>
</dbReference>
<dbReference type="AlphaFoldDB" id="A0AAV7SPC1"/>
<organism evidence="1 2">
    <name type="scientific">Pleurodeles waltl</name>
    <name type="common">Iberian ribbed newt</name>
    <dbReference type="NCBI Taxonomy" id="8319"/>
    <lineage>
        <taxon>Eukaryota</taxon>
        <taxon>Metazoa</taxon>
        <taxon>Chordata</taxon>
        <taxon>Craniata</taxon>
        <taxon>Vertebrata</taxon>
        <taxon>Euteleostomi</taxon>
        <taxon>Amphibia</taxon>
        <taxon>Batrachia</taxon>
        <taxon>Caudata</taxon>
        <taxon>Salamandroidea</taxon>
        <taxon>Salamandridae</taxon>
        <taxon>Pleurodelinae</taxon>
        <taxon>Pleurodeles</taxon>
    </lineage>
</organism>
<name>A0AAV7SPC1_PLEWA</name>
<dbReference type="Proteomes" id="UP001066276">
    <property type="component" value="Chromosome 4_2"/>
</dbReference>
<accession>A0AAV7SPC1</accession>
<sequence length="73" mass="7553">MQSVQAEPICSIPAGNEVSVLSELCIQERGLRQPNSGRCAAIRGADMEVPALPSVGAATRCIRLGDNLGSSSL</sequence>
<evidence type="ECO:0000313" key="1">
    <source>
        <dbReference type="EMBL" id="KAJ1165952.1"/>
    </source>
</evidence>
<keyword evidence="2" id="KW-1185">Reference proteome</keyword>
<proteinExistence type="predicted"/>
<protein>
    <submittedName>
        <fullName evidence="1">Uncharacterized protein</fullName>
    </submittedName>
</protein>